<dbReference type="InterPro" id="IPR018967">
    <property type="entry name" value="FeS-contain_CDGSH-typ"/>
</dbReference>
<organism evidence="6 7">
    <name type="scientific">Candidatus Tenderia electrophaga</name>
    <dbReference type="NCBI Taxonomy" id="1748243"/>
    <lineage>
        <taxon>Bacteria</taxon>
        <taxon>Pseudomonadati</taxon>
        <taxon>Pseudomonadota</taxon>
        <taxon>Gammaproteobacteria</taxon>
        <taxon>Candidatus Tenderiales</taxon>
        <taxon>Candidatus Tenderiaceae</taxon>
        <taxon>Candidatus Tenderia</taxon>
    </lineage>
</organism>
<dbReference type="InterPro" id="IPR042216">
    <property type="entry name" value="MitoNEET_CISD"/>
</dbReference>
<dbReference type="InterPro" id="IPR052950">
    <property type="entry name" value="CISD"/>
</dbReference>
<evidence type="ECO:0000256" key="1">
    <source>
        <dbReference type="ARBA" id="ARBA00022714"/>
    </source>
</evidence>
<dbReference type="PANTHER" id="PTHR46491">
    <property type="entry name" value="CDGSH IRON SULFUR DOMAIN PROTEIN HOMOLOG"/>
    <property type="match status" value="1"/>
</dbReference>
<reference evidence="6" key="1">
    <citation type="submission" date="2015-10" db="EMBL/GenBank/DDBJ databases">
        <title>Description of Candidatus Tenderia electrophaga gen. nov, sp. nov., an Uncultivated Electroautotroph from a Biocathode Enrichment.</title>
        <authorList>
            <person name="Eddie B.J."/>
            <person name="Malanoski A.P."/>
            <person name="Wang Z."/>
            <person name="Hall R.J."/>
            <person name="Oh S.D."/>
            <person name="Heiner C."/>
            <person name="Lin B."/>
            <person name="Strycharz-Glaven S.M."/>
        </authorList>
    </citation>
    <scope>NUCLEOTIDE SEQUENCE [LARGE SCALE GENOMIC DNA]</scope>
    <source>
        <strain evidence="6">NRL1</strain>
    </source>
</reference>
<feature type="domain" description="Iron-binding zinc finger CDGSH type" evidence="5">
    <location>
        <begin position="46"/>
        <end position="77"/>
    </location>
</feature>
<protein>
    <recommendedName>
        <fullName evidence="5">Iron-binding zinc finger CDGSH type domain-containing protein</fullName>
    </recommendedName>
</protein>
<dbReference type="STRING" id="1748243.Tel_15700"/>
<keyword evidence="4" id="KW-0411">Iron-sulfur</keyword>
<dbReference type="AlphaFoldDB" id="A0A0S2TH43"/>
<evidence type="ECO:0000256" key="3">
    <source>
        <dbReference type="ARBA" id="ARBA00023004"/>
    </source>
</evidence>
<dbReference type="Pfam" id="PF09360">
    <property type="entry name" value="zf-CDGSH"/>
    <property type="match status" value="2"/>
</dbReference>
<evidence type="ECO:0000259" key="5">
    <source>
        <dbReference type="SMART" id="SM00704"/>
    </source>
</evidence>
<dbReference type="EMBL" id="CP013099">
    <property type="protein sequence ID" value="ALP54475.1"/>
    <property type="molecule type" value="Genomic_DNA"/>
</dbReference>
<gene>
    <name evidence="6" type="ORF">Tel_15700</name>
</gene>
<keyword evidence="7" id="KW-1185">Reference proteome</keyword>
<evidence type="ECO:0000256" key="4">
    <source>
        <dbReference type="ARBA" id="ARBA00023014"/>
    </source>
</evidence>
<name>A0A0S2TH43_9GAMM</name>
<evidence type="ECO:0000313" key="7">
    <source>
        <dbReference type="Proteomes" id="UP000055136"/>
    </source>
</evidence>
<dbReference type="GO" id="GO:0005737">
    <property type="term" value="C:cytoplasm"/>
    <property type="evidence" value="ECO:0007669"/>
    <property type="project" value="UniProtKB-ARBA"/>
</dbReference>
<dbReference type="KEGG" id="tee:Tel_15700"/>
<feature type="domain" description="Iron-binding zinc finger CDGSH type" evidence="5">
    <location>
        <begin position="7"/>
        <end position="44"/>
    </location>
</feature>
<sequence>MNMYEQGNPYTIKIGQGDSAYICQCGHSKNAPFCDGSHIDHPPAQPYEYEATQDETLYVCGCGNSGNKPFCDGSHSQG</sequence>
<dbReference type="GO" id="GO:0051537">
    <property type="term" value="F:2 iron, 2 sulfur cluster binding"/>
    <property type="evidence" value="ECO:0007669"/>
    <property type="project" value="UniProtKB-KW"/>
</dbReference>
<keyword evidence="2" id="KW-0479">Metal-binding</keyword>
<evidence type="ECO:0000256" key="2">
    <source>
        <dbReference type="ARBA" id="ARBA00022723"/>
    </source>
</evidence>
<keyword evidence="1" id="KW-0001">2Fe-2S</keyword>
<dbReference type="Proteomes" id="UP000055136">
    <property type="component" value="Chromosome"/>
</dbReference>
<accession>A0A0S2TH43</accession>
<evidence type="ECO:0000313" key="6">
    <source>
        <dbReference type="EMBL" id="ALP54475.1"/>
    </source>
</evidence>
<keyword evidence="3" id="KW-0408">Iron</keyword>
<dbReference type="SMART" id="SM00704">
    <property type="entry name" value="ZnF_CDGSH"/>
    <property type="match status" value="2"/>
</dbReference>
<proteinExistence type="predicted"/>
<dbReference type="GO" id="GO:0046872">
    <property type="term" value="F:metal ion binding"/>
    <property type="evidence" value="ECO:0007669"/>
    <property type="project" value="UniProtKB-KW"/>
</dbReference>
<dbReference type="Gene3D" id="3.40.5.90">
    <property type="entry name" value="CDGSH iron-sulfur domain, mitoNEET-type"/>
    <property type="match status" value="2"/>
</dbReference>
<dbReference type="PANTHER" id="PTHR46491:SF3">
    <property type="entry name" value="CDGSH IRON-SULFUR DOMAIN-CONTAINING PROTEIN 3, MITOCHONDRIAL"/>
    <property type="match status" value="1"/>
</dbReference>